<sequence length="333" mass="37365">MESVSPATARAACNYLNCIKTGKECRPGSSKTTLECLSNAPHTELLIEELKNYPVGSSFPTTLKSLHIKGIKLDNFDTRILRLTHLSILTIEGSNISAITKDIAKLSLVRLSLNSNSIEVWPSIFKESPLSSFLTHLNLSGNKITSLPMDFWNLENLETLNLNDNQLIGVPPVNLHRVRRLRDVFLRNNRLRCLPFSFTCLQSPGTLDLSDNPWVAPSLPLPVTKFEPKSLFHYATVTFLQAYAKFCWWPSVVTKARWEHEDLPEKIATEALGVLRRCAVCLKVCGPESHRFVDAVELRFAQRVVSTPSSVIHYCCSNRCAQRFNPPLSTTSV</sequence>
<dbReference type="PROSITE" id="PS51450">
    <property type="entry name" value="LRR"/>
    <property type="match status" value="2"/>
</dbReference>
<keyword evidence="4" id="KW-1185">Reference proteome</keyword>
<dbReference type="Proteomes" id="UP000278807">
    <property type="component" value="Unassembled WGS sequence"/>
</dbReference>
<dbReference type="SUPFAM" id="SSF52058">
    <property type="entry name" value="L domain-like"/>
    <property type="match status" value="1"/>
</dbReference>
<dbReference type="Gene3D" id="3.80.10.10">
    <property type="entry name" value="Ribonuclease Inhibitor"/>
    <property type="match status" value="2"/>
</dbReference>
<evidence type="ECO:0000313" key="5">
    <source>
        <dbReference type="WBParaSite" id="HNAJ_0000800101-mRNA-1"/>
    </source>
</evidence>
<reference evidence="5" key="1">
    <citation type="submission" date="2017-02" db="UniProtKB">
        <authorList>
            <consortium name="WormBaseParasite"/>
        </authorList>
    </citation>
    <scope>IDENTIFICATION</scope>
</reference>
<evidence type="ECO:0000256" key="2">
    <source>
        <dbReference type="ARBA" id="ARBA00022737"/>
    </source>
</evidence>
<dbReference type="PANTHER" id="PTHR48051">
    <property type="match status" value="1"/>
</dbReference>
<dbReference type="AlphaFoldDB" id="A0A0R3TL96"/>
<gene>
    <name evidence="3" type="ORF">HNAJ_LOCUS7997</name>
</gene>
<dbReference type="STRING" id="102285.A0A0R3TL96"/>
<dbReference type="SMART" id="SM00369">
    <property type="entry name" value="LRR_TYP"/>
    <property type="match status" value="4"/>
</dbReference>
<accession>A0A0R3TL96</accession>
<dbReference type="Pfam" id="PF12799">
    <property type="entry name" value="LRR_4"/>
    <property type="match status" value="1"/>
</dbReference>
<name>A0A0R3TL96_RODNA</name>
<evidence type="ECO:0000256" key="1">
    <source>
        <dbReference type="ARBA" id="ARBA00022614"/>
    </source>
</evidence>
<reference evidence="3 4" key="2">
    <citation type="submission" date="2018-11" db="EMBL/GenBank/DDBJ databases">
        <authorList>
            <consortium name="Pathogen Informatics"/>
        </authorList>
    </citation>
    <scope>NUCLEOTIDE SEQUENCE [LARGE SCALE GENOMIC DNA]</scope>
</reference>
<dbReference type="GO" id="GO:0005737">
    <property type="term" value="C:cytoplasm"/>
    <property type="evidence" value="ECO:0007669"/>
    <property type="project" value="TreeGrafter"/>
</dbReference>
<protein>
    <submittedName>
        <fullName evidence="5">Leucine-rich repeat protein 1</fullName>
    </submittedName>
</protein>
<dbReference type="PRINTS" id="PR00019">
    <property type="entry name" value="LEURICHRPT"/>
</dbReference>
<proteinExistence type="predicted"/>
<dbReference type="InterPro" id="IPR025875">
    <property type="entry name" value="Leu-rich_rpt_4"/>
</dbReference>
<evidence type="ECO:0000313" key="4">
    <source>
        <dbReference type="Proteomes" id="UP000278807"/>
    </source>
</evidence>
<dbReference type="WBParaSite" id="HNAJ_0000800101-mRNA-1">
    <property type="protein sequence ID" value="HNAJ_0000800101-mRNA-1"/>
    <property type="gene ID" value="HNAJ_0000800101"/>
</dbReference>
<organism evidence="5">
    <name type="scientific">Rodentolepis nana</name>
    <name type="common">Dwarf tapeworm</name>
    <name type="synonym">Hymenolepis nana</name>
    <dbReference type="NCBI Taxonomy" id="102285"/>
    <lineage>
        <taxon>Eukaryota</taxon>
        <taxon>Metazoa</taxon>
        <taxon>Spiralia</taxon>
        <taxon>Lophotrochozoa</taxon>
        <taxon>Platyhelminthes</taxon>
        <taxon>Cestoda</taxon>
        <taxon>Eucestoda</taxon>
        <taxon>Cyclophyllidea</taxon>
        <taxon>Hymenolepididae</taxon>
        <taxon>Rodentolepis</taxon>
    </lineage>
</organism>
<dbReference type="InterPro" id="IPR050216">
    <property type="entry name" value="LRR_domain-containing"/>
</dbReference>
<keyword evidence="2" id="KW-0677">Repeat</keyword>
<keyword evidence="1" id="KW-0433">Leucine-rich repeat</keyword>
<dbReference type="InterPro" id="IPR032675">
    <property type="entry name" value="LRR_dom_sf"/>
</dbReference>
<dbReference type="PANTHER" id="PTHR48051:SF52">
    <property type="entry name" value="LEUCINE-RICH REPEAT PROTEIN 1"/>
    <property type="match status" value="1"/>
</dbReference>
<dbReference type="EMBL" id="UZAE01012169">
    <property type="protein sequence ID" value="VDO03857.1"/>
    <property type="molecule type" value="Genomic_DNA"/>
</dbReference>
<dbReference type="InterPro" id="IPR001611">
    <property type="entry name" value="Leu-rich_rpt"/>
</dbReference>
<evidence type="ECO:0000313" key="3">
    <source>
        <dbReference type="EMBL" id="VDO03857.1"/>
    </source>
</evidence>
<dbReference type="OrthoDB" id="17912at2759"/>
<dbReference type="InterPro" id="IPR003591">
    <property type="entry name" value="Leu-rich_rpt_typical-subtyp"/>
</dbReference>